<keyword evidence="2 6" id="KW-0812">Transmembrane</keyword>
<sequence>MSTAATVGRRMHAAQHETEGEAAELIPTSPPRDKNAGDPDDEYPSRNKRGAIGTKVSQQRTSDARNNMIKYGSLLLLVGQVGYPAATRLYLSDICTLRITYALYRNAKDAATYQILYQLKILTTALFSATMLGRKFSALKWASLVILTIGVVLVQCSGSSDSGADDENDDRNRLVGLVAVLSAACTSGFAGVYFEKILKGSEITLWIRNIQMGLPSLLIALATIYIHDSIDVTRKGFFVGYNSVVVAVITVQAVGGLIVAVVVKYADNVLKVFSSSLSILCSSLISALFFNFRPNMTFVCGACLVIFSTVLYSKPETKKARQLPHHIPMTQAQGVRKSSLVM</sequence>
<dbReference type="SUPFAM" id="SSF103481">
    <property type="entry name" value="Multidrug resistance efflux transporter EmrE"/>
    <property type="match status" value="1"/>
</dbReference>
<dbReference type="InterPro" id="IPR007271">
    <property type="entry name" value="Nuc_sug_transpt"/>
</dbReference>
<dbReference type="Pfam" id="PF04142">
    <property type="entry name" value="Nuc_sug_transp"/>
    <property type="match status" value="1"/>
</dbReference>
<evidence type="ECO:0000256" key="3">
    <source>
        <dbReference type="ARBA" id="ARBA00022989"/>
    </source>
</evidence>
<reference evidence="7 8" key="1">
    <citation type="journal article" date="2012" name="Genome Biol.">
        <title>Genome and low-iron response of an oceanic diatom adapted to chronic iron limitation.</title>
        <authorList>
            <person name="Lommer M."/>
            <person name="Specht M."/>
            <person name="Roy A.S."/>
            <person name="Kraemer L."/>
            <person name="Andreson R."/>
            <person name="Gutowska M.A."/>
            <person name="Wolf J."/>
            <person name="Bergner S.V."/>
            <person name="Schilhabel M.B."/>
            <person name="Klostermeier U.C."/>
            <person name="Beiko R.G."/>
            <person name="Rosenstiel P."/>
            <person name="Hippler M."/>
            <person name="Laroche J."/>
        </authorList>
    </citation>
    <scope>NUCLEOTIDE SEQUENCE [LARGE SCALE GENOMIC DNA]</scope>
    <source>
        <strain evidence="7 8">CCMP1005</strain>
    </source>
</reference>
<dbReference type="EMBL" id="AGNL01025981">
    <property type="protein sequence ID" value="EJK58184.1"/>
    <property type="molecule type" value="Genomic_DNA"/>
</dbReference>
<feature type="transmembrane region" description="Helical" evidence="6">
    <location>
        <begin position="206"/>
        <end position="226"/>
    </location>
</feature>
<evidence type="ECO:0000313" key="8">
    <source>
        <dbReference type="Proteomes" id="UP000266841"/>
    </source>
</evidence>
<evidence type="ECO:0000313" key="7">
    <source>
        <dbReference type="EMBL" id="EJK58184.1"/>
    </source>
</evidence>
<comment type="caution">
    <text evidence="7">The sequence shown here is derived from an EMBL/GenBank/DDBJ whole genome shotgun (WGS) entry which is preliminary data.</text>
</comment>
<evidence type="ECO:0000256" key="5">
    <source>
        <dbReference type="SAM" id="MobiDB-lite"/>
    </source>
</evidence>
<dbReference type="OMA" id="IACHENV"/>
<dbReference type="GO" id="GO:0015165">
    <property type="term" value="F:pyrimidine nucleotide-sugar transmembrane transporter activity"/>
    <property type="evidence" value="ECO:0007669"/>
    <property type="project" value="InterPro"/>
</dbReference>
<dbReference type="GO" id="GO:0000139">
    <property type="term" value="C:Golgi membrane"/>
    <property type="evidence" value="ECO:0007669"/>
    <property type="project" value="InterPro"/>
</dbReference>
<dbReference type="eggNOG" id="KOG2234">
    <property type="taxonomic scope" value="Eukaryota"/>
</dbReference>
<evidence type="ECO:0000256" key="4">
    <source>
        <dbReference type="ARBA" id="ARBA00023136"/>
    </source>
</evidence>
<protein>
    <recommendedName>
        <fullName evidence="9">UDP-galactose transporter</fullName>
    </recommendedName>
</protein>
<accession>K0S0L1</accession>
<comment type="subcellular location">
    <subcellularLocation>
        <location evidence="1">Membrane</location>
        <topology evidence="1">Multi-pass membrane protein</topology>
    </subcellularLocation>
</comment>
<feature type="region of interest" description="Disordered" evidence="5">
    <location>
        <begin position="1"/>
        <end position="61"/>
    </location>
</feature>
<name>K0S0L1_THAOC</name>
<dbReference type="Proteomes" id="UP000266841">
    <property type="component" value="Unassembled WGS sequence"/>
</dbReference>
<evidence type="ECO:0008006" key="9">
    <source>
        <dbReference type="Google" id="ProtNLM"/>
    </source>
</evidence>
<gene>
    <name evidence="7" type="ORF">THAOC_21713</name>
</gene>
<dbReference type="PANTHER" id="PTHR10231">
    <property type="entry name" value="NUCLEOTIDE-SUGAR TRANSMEMBRANE TRANSPORTER"/>
    <property type="match status" value="1"/>
</dbReference>
<dbReference type="NCBIfam" id="TIGR00803">
    <property type="entry name" value="nst"/>
    <property type="match status" value="1"/>
</dbReference>
<evidence type="ECO:0000256" key="6">
    <source>
        <dbReference type="SAM" id="Phobius"/>
    </source>
</evidence>
<keyword evidence="4 6" id="KW-0472">Membrane</keyword>
<feature type="transmembrane region" description="Helical" evidence="6">
    <location>
        <begin position="138"/>
        <end position="154"/>
    </location>
</feature>
<feature type="transmembrane region" description="Helical" evidence="6">
    <location>
        <begin position="238"/>
        <end position="263"/>
    </location>
</feature>
<dbReference type="OrthoDB" id="408493at2759"/>
<evidence type="ECO:0000256" key="1">
    <source>
        <dbReference type="ARBA" id="ARBA00004141"/>
    </source>
</evidence>
<dbReference type="InterPro" id="IPR037185">
    <property type="entry name" value="EmrE-like"/>
</dbReference>
<feature type="transmembrane region" description="Helical" evidence="6">
    <location>
        <begin position="296"/>
        <end position="313"/>
    </location>
</feature>
<proteinExistence type="predicted"/>
<organism evidence="7 8">
    <name type="scientific">Thalassiosira oceanica</name>
    <name type="common">Marine diatom</name>
    <dbReference type="NCBI Taxonomy" id="159749"/>
    <lineage>
        <taxon>Eukaryota</taxon>
        <taxon>Sar</taxon>
        <taxon>Stramenopiles</taxon>
        <taxon>Ochrophyta</taxon>
        <taxon>Bacillariophyta</taxon>
        <taxon>Coscinodiscophyceae</taxon>
        <taxon>Thalassiosirophycidae</taxon>
        <taxon>Thalassiosirales</taxon>
        <taxon>Thalassiosiraceae</taxon>
        <taxon>Thalassiosira</taxon>
    </lineage>
</organism>
<feature type="transmembrane region" description="Helical" evidence="6">
    <location>
        <begin position="270"/>
        <end position="290"/>
    </location>
</feature>
<feature type="transmembrane region" description="Helical" evidence="6">
    <location>
        <begin position="174"/>
        <end position="194"/>
    </location>
</feature>
<dbReference type="AlphaFoldDB" id="K0S0L1"/>
<keyword evidence="8" id="KW-1185">Reference proteome</keyword>
<keyword evidence="3 6" id="KW-1133">Transmembrane helix</keyword>
<evidence type="ECO:0000256" key="2">
    <source>
        <dbReference type="ARBA" id="ARBA00022692"/>
    </source>
</evidence>